<feature type="transmembrane region" description="Helical" evidence="2">
    <location>
        <begin position="19"/>
        <end position="38"/>
    </location>
</feature>
<accession>A0AAD6ULK7</accession>
<dbReference type="InterPro" id="IPR053020">
    <property type="entry name" value="Smr_domain_protein"/>
</dbReference>
<gene>
    <name evidence="4" type="ORF">B0H15DRAFT_975314</name>
</gene>
<feature type="region of interest" description="Disordered" evidence="1">
    <location>
        <begin position="526"/>
        <end position="550"/>
    </location>
</feature>
<reference evidence="4" key="1">
    <citation type="submission" date="2023-03" db="EMBL/GenBank/DDBJ databases">
        <title>Massive genome expansion in bonnet fungi (Mycena s.s.) driven by repeated elements and novel gene families across ecological guilds.</title>
        <authorList>
            <consortium name="Lawrence Berkeley National Laboratory"/>
            <person name="Harder C.B."/>
            <person name="Miyauchi S."/>
            <person name="Viragh M."/>
            <person name="Kuo A."/>
            <person name="Thoen E."/>
            <person name="Andreopoulos B."/>
            <person name="Lu D."/>
            <person name="Skrede I."/>
            <person name="Drula E."/>
            <person name="Henrissat B."/>
            <person name="Morin E."/>
            <person name="Kohler A."/>
            <person name="Barry K."/>
            <person name="LaButti K."/>
            <person name="Morin E."/>
            <person name="Salamov A."/>
            <person name="Lipzen A."/>
            <person name="Mereny Z."/>
            <person name="Hegedus B."/>
            <person name="Baldrian P."/>
            <person name="Stursova M."/>
            <person name="Weitz H."/>
            <person name="Taylor A."/>
            <person name="Grigoriev I.V."/>
            <person name="Nagy L.G."/>
            <person name="Martin F."/>
            <person name="Kauserud H."/>
        </authorList>
    </citation>
    <scope>NUCLEOTIDE SEQUENCE</scope>
    <source>
        <strain evidence="4">CBHHK173m</strain>
    </source>
</reference>
<dbReference type="Proteomes" id="UP001222325">
    <property type="component" value="Unassembled WGS sequence"/>
</dbReference>
<evidence type="ECO:0000313" key="4">
    <source>
        <dbReference type="EMBL" id="KAJ7103230.1"/>
    </source>
</evidence>
<dbReference type="AlphaFoldDB" id="A0AAD6ULK7"/>
<keyword evidence="2" id="KW-0812">Transmembrane</keyword>
<dbReference type="InterPro" id="IPR013899">
    <property type="entry name" value="DUF1771"/>
</dbReference>
<keyword evidence="5" id="KW-1185">Reference proteome</keyword>
<dbReference type="PANTHER" id="PTHR47417">
    <property type="entry name" value="SMR DOMAIN-CONTAINING PROTEIN YPL199C"/>
    <property type="match status" value="1"/>
</dbReference>
<evidence type="ECO:0000256" key="1">
    <source>
        <dbReference type="SAM" id="MobiDB-lite"/>
    </source>
</evidence>
<evidence type="ECO:0000256" key="2">
    <source>
        <dbReference type="SAM" id="Phobius"/>
    </source>
</evidence>
<name>A0AAD6ULK7_9AGAR</name>
<dbReference type="PROSITE" id="PS50828">
    <property type="entry name" value="SMR"/>
    <property type="match status" value="1"/>
</dbReference>
<sequence length="630" mass="70874">MIQNIVRVDLVMANLKDRLALLLLFSLMVLLGRLRVLLDTNAHLRIFARLLLSLQLLDRLLTDIALPLLLSCMVPLDRLRVLTDTNTHLRTFAHPLQPSLQLRALRGLFRIVQVDLVMTNLKDSLALPLLFSLMVLLCRLRVLLDTNAHLRIFARLLLSLQLLDRLLTDIALPLLLSCMVPLDRLRVLTDTNTHLRTFAHPLQLSLQLRALRGLFHIVQVDLVMTNLKDSLALPLLFSLMVLLGRLRVLLDTNAHLRIFARLLLSLQLLDWLLTDIALPLLLSCMVPLDRLRVLTDTNTHLRTFAHPLQLSLQLRALRGLFHIVRVDLVMANLKDSLALPLLFSLMVLMGRLRVLLDTNAHLRIFARLLLSLQLLDWLLTDIALPLLLSCMVPLDRLRVLTDTNTHLPPLREETPAEDAWAAFLRQASAEAVKRTEGASLQSHEPSLAARNARIIPPSSAPPREETPAWGDRPVWAALRKALAEVEAASEAEETPAEDDLPAWAALRQEASEAGTRMERAFLQSRAHRDAGNADEARRLSRKGKAHQRKMDGLNKKASELIFREKNKHRQPHEIDLHGLYVKEAELKVEKAILAGERRGDAVVRVIVGKGLHAASGTSKLGPAVTAYIER</sequence>
<dbReference type="InterPro" id="IPR036063">
    <property type="entry name" value="Smr_dom_sf"/>
</dbReference>
<dbReference type="SUPFAM" id="SSF160443">
    <property type="entry name" value="SMR domain-like"/>
    <property type="match status" value="1"/>
</dbReference>
<evidence type="ECO:0000313" key="5">
    <source>
        <dbReference type="Proteomes" id="UP001222325"/>
    </source>
</evidence>
<dbReference type="Pfam" id="PF01713">
    <property type="entry name" value="Smr"/>
    <property type="match status" value="1"/>
</dbReference>
<feature type="compositionally biased region" description="Basic and acidic residues" evidence="1">
    <location>
        <begin position="526"/>
        <end position="538"/>
    </location>
</feature>
<feature type="domain" description="Smr" evidence="3">
    <location>
        <begin position="574"/>
        <end position="630"/>
    </location>
</feature>
<evidence type="ECO:0000259" key="3">
    <source>
        <dbReference type="PROSITE" id="PS50828"/>
    </source>
</evidence>
<protein>
    <recommendedName>
        <fullName evidence="3">Smr domain-containing protein</fullName>
    </recommendedName>
</protein>
<dbReference type="PANTHER" id="PTHR47417:SF1">
    <property type="entry name" value="SMR DOMAIN-CONTAINING PROTEIN YPL199C"/>
    <property type="match status" value="1"/>
</dbReference>
<proteinExistence type="predicted"/>
<dbReference type="Pfam" id="PF08590">
    <property type="entry name" value="DUF1771"/>
    <property type="match status" value="1"/>
</dbReference>
<organism evidence="4 5">
    <name type="scientific">Mycena belliarum</name>
    <dbReference type="NCBI Taxonomy" id="1033014"/>
    <lineage>
        <taxon>Eukaryota</taxon>
        <taxon>Fungi</taxon>
        <taxon>Dikarya</taxon>
        <taxon>Basidiomycota</taxon>
        <taxon>Agaricomycotina</taxon>
        <taxon>Agaricomycetes</taxon>
        <taxon>Agaricomycetidae</taxon>
        <taxon>Agaricales</taxon>
        <taxon>Marasmiineae</taxon>
        <taxon>Mycenaceae</taxon>
        <taxon>Mycena</taxon>
    </lineage>
</organism>
<dbReference type="SMART" id="SM01162">
    <property type="entry name" value="DUF1771"/>
    <property type="match status" value="1"/>
</dbReference>
<comment type="caution">
    <text evidence="4">The sequence shown here is derived from an EMBL/GenBank/DDBJ whole genome shotgun (WGS) entry which is preliminary data.</text>
</comment>
<dbReference type="EMBL" id="JARJCN010000002">
    <property type="protein sequence ID" value="KAJ7103230.1"/>
    <property type="molecule type" value="Genomic_DNA"/>
</dbReference>
<feature type="region of interest" description="Disordered" evidence="1">
    <location>
        <begin position="436"/>
        <end position="468"/>
    </location>
</feature>
<dbReference type="Gene3D" id="3.30.1370.110">
    <property type="match status" value="1"/>
</dbReference>
<dbReference type="InterPro" id="IPR002625">
    <property type="entry name" value="Smr_dom"/>
</dbReference>
<keyword evidence="2" id="KW-0472">Membrane</keyword>
<keyword evidence="2" id="KW-1133">Transmembrane helix</keyword>